<dbReference type="GO" id="GO:0005669">
    <property type="term" value="C:transcription factor TFIID complex"/>
    <property type="evidence" value="ECO:0007669"/>
    <property type="project" value="TreeGrafter"/>
</dbReference>
<evidence type="ECO:0000256" key="3">
    <source>
        <dbReference type="ARBA" id="ARBA00023163"/>
    </source>
</evidence>
<dbReference type="PANTHER" id="PTHR46452">
    <property type="entry name" value="TRANSCRIPTION INITIATION FACTOR TFIID SUBUNIT 3"/>
    <property type="match status" value="1"/>
</dbReference>
<keyword evidence="3" id="KW-0804">Transcription</keyword>
<dbReference type="GO" id="GO:0045944">
    <property type="term" value="P:positive regulation of transcription by RNA polymerase II"/>
    <property type="evidence" value="ECO:0007669"/>
    <property type="project" value="TreeGrafter"/>
</dbReference>
<sequence length="132" mass="15074">MVVTYSNEVLRLVIAQICQNIGWNGIGNQSLEILIEVCRRYIEELGKVTTAFANQYNRVEPTLDDLACAFSQLDIRLSDLEDYFNNVDPVNFARSDPPRLPVASRAASRLTFPDPSEIETRAEYYEEWLPSL</sequence>
<dbReference type="Gene3D" id="1.10.20.10">
    <property type="entry name" value="Histone, subunit A"/>
    <property type="match status" value="1"/>
</dbReference>
<evidence type="ECO:0000259" key="5">
    <source>
        <dbReference type="SMART" id="SM00576"/>
    </source>
</evidence>
<keyword evidence="4" id="KW-0539">Nucleus</keyword>
<dbReference type="AlphaFoldDB" id="A0A443QNF8"/>
<name>A0A443QNF8_9ACAR</name>
<evidence type="ECO:0000313" key="6">
    <source>
        <dbReference type="EMBL" id="RWS04573.1"/>
    </source>
</evidence>
<dbReference type="OrthoDB" id="436852at2759"/>
<evidence type="ECO:0000256" key="4">
    <source>
        <dbReference type="ARBA" id="ARBA00023242"/>
    </source>
</evidence>
<dbReference type="EMBL" id="NCKU01005436">
    <property type="protein sequence ID" value="RWS04573.1"/>
    <property type="molecule type" value="Genomic_DNA"/>
</dbReference>
<dbReference type="GO" id="GO:0002039">
    <property type="term" value="F:p53 binding"/>
    <property type="evidence" value="ECO:0007669"/>
    <property type="project" value="TreeGrafter"/>
</dbReference>
<dbReference type="SMART" id="SM00576">
    <property type="entry name" value="BTP"/>
    <property type="match status" value="1"/>
</dbReference>
<proteinExistence type="predicted"/>
<evidence type="ECO:0000256" key="1">
    <source>
        <dbReference type="ARBA" id="ARBA00004123"/>
    </source>
</evidence>
<evidence type="ECO:0000313" key="7">
    <source>
        <dbReference type="Proteomes" id="UP000285301"/>
    </source>
</evidence>
<keyword evidence="7" id="KW-1185">Reference proteome</keyword>
<comment type="subcellular location">
    <subcellularLocation>
        <location evidence="1">Nucleus</location>
    </subcellularLocation>
</comment>
<dbReference type="Pfam" id="PF07524">
    <property type="entry name" value="Bromo_TP"/>
    <property type="match status" value="1"/>
</dbReference>
<feature type="non-terminal residue" evidence="6">
    <location>
        <position position="132"/>
    </location>
</feature>
<feature type="domain" description="Bromodomain associated" evidence="5">
    <location>
        <begin position="3"/>
        <end position="79"/>
    </location>
</feature>
<dbReference type="Proteomes" id="UP000285301">
    <property type="component" value="Unassembled WGS sequence"/>
</dbReference>
<dbReference type="PANTHER" id="PTHR46452:SF1">
    <property type="entry name" value="TRANSCRIPTION INITIATION FACTOR TFIID SUBUNIT 3"/>
    <property type="match status" value="1"/>
</dbReference>
<evidence type="ECO:0000256" key="2">
    <source>
        <dbReference type="ARBA" id="ARBA00023015"/>
    </source>
</evidence>
<dbReference type="InterPro" id="IPR006565">
    <property type="entry name" value="BTP"/>
</dbReference>
<keyword evidence="2" id="KW-0805">Transcription regulation</keyword>
<protein>
    <recommendedName>
        <fullName evidence="5">Bromodomain associated domain-containing protein</fullName>
    </recommendedName>
</protein>
<reference evidence="6 7" key="1">
    <citation type="journal article" date="2018" name="Gigascience">
        <title>Genomes of trombidid mites reveal novel predicted allergens and laterally-transferred genes associated with secondary metabolism.</title>
        <authorList>
            <person name="Dong X."/>
            <person name="Chaisiri K."/>
            <person name="Xia D."/>
            <person name="Armstrong S.D."/>
            <person name="Fang Y."/>
            <person name="Donnelly M.J."/>
            <person name="Kadowaki T."/>
            <person name="McGarry J.W."/>
            <person name="Darby A.C."/>
            <person name="Makepeace B.L."/>
        </authorList>
    </citation>
    <scope>NUCLEOTIDE SEQUENCE [LARGE SCALE GENOMIC DNA]</scope>
    <source>
        <strain evidence="6">UoL-WK</strain>
    </source>
</reference>
<dbReference type="InterPro" id="IPR009072">
    <property type="entry name" value="Histone-fold"/>
</dbReference>
<dbReference type="STRING" id="1965070.A0A443QNF8"/>
<gene>
    <name evidence="6" type="ORF">B4U79_15937</name>
</gene>
<comment type="caution">
    <text evidence="6">The sequence shown here is derived from an EMBL/GenBank/DDBJ whole genome shotgun (WGS) entry which is preliminary data.</text>
</comment>
<dbReference type="SUPFAM" id="SSF47113">
    <property type="entry name" value="Histone-fold"/>
    <property type="match status" value="1"/>
</dbReference>
<accession>A0A443QNF8</accession>
<organism evidence="6 7">
    <name type="scientific">Dinothrombium tinctorium</name>
    <dbReference type="NCBI Taxonomy" id="1965070"/>
    <lineage>
        <taxon>Eukaryota</taxon>
        <taxon>Metazoa</taxon>
        <taxon>Ecdysozoa</taxon>
        <taxon>Arthropoda</taxon>
        <taxon>Chelicerata</taxon>
        <taxon>Arachnida</taxon>
        <taxon>Acari</taxon>
        <taxon>Acariformes</taxon>
        <taxon>Trombidiformes</taxon>
        <taxon>Prostigmata</taxon>
        <taxon>Anystina</taxon>
        <taxon>Parasitengona</taxon>
        <taxon>Trombidioidea</taxon>
        <taxon>Trombidiidae</taxon>
        <taxon>Dinothrombium</taxon>
    </lineage>
</organism>
<dbReference type="GO" id="GO:0046982">
    <property type="term" value="F:protein heterodimerization activity"/>
    <property type="evidence" value="ECO:0007669"/>
    <property type="project" value="InterPro"/>
</dbReference>